<organism evidence="2 3">
    <name type="scientific">Shewanella livingstonensis</name>
    <dbReference type="NCBI Taxonomy" id="150120"/>
    <lineage>
        <taxon>Bacteria</taxon>
        <taxon>Pseudomonadati</taxon>
        <taxon>Pseudomonadota</taxon>
        <taxon>Gammaproteobacteria</taxon>
        <taxon>Alteromonadales</taxon>
        <taxon>Shewanellaceae</taxon>
        <taxon>Shewanella</taxon>
    </lineage>
</organism>
<feature type="domain" description="Peptidase M28" evidence="1">
    <location>
        <begin position="111"/>
        <end position="316"/>
    </location>
</feature>
<dbReference type="AlphaFoldDB" id="A0A3G8M1Z8"/>
<dbReference type="OrthoDB" id="1521787at2"/>
<sequence>MFTAQIRLKMLGFGLLYGLLVALLSGCSQTPRQCSSKIMTTWPDANQQITQDITILTAAEFQGRKTATQGARLTQHYLTQRFTEMGLQPWQATFAVPFSYLHQFSTVSGANIIATIAAKTHSNRWRIITAHYDHLGQTAGKMYPGADDNASGVAAMMAIAAQWQQSPPLDDVNLMLVATDAEEPGLYGSFALVKLLQQQPLMDIELSVNLDMVGHPDRRRAIYLEGQKNIADFESIESRLMQLTQLCIKTHRNSLLSGRMKKTDWLRASDHYPFHKAGYSWVYFGVPPHTQYHTPDDTISTIDIDFIVAVAETVYQMLSIDKLTKAP</sequence>
<dbReference type="InterPro" id="IPR007484">
    <property type="entry name" value="Peptidase_M28"/>
</dbReference>
<dbReference type="InterPro" id="IPR045175">
    <property type="entry name" value="M28_fam"/>
</dbReference>
<dbReference type="PANTHER" id="PTHR12147:SF26">
    <property type="entry name" value="PEPTIDASE M28 DOMAIN-CONTAINING PROTEIN"/>
    <property type="match status" value="1"/>
</dbReference>
<dbReference type="GO" id="GO:0006508">
    <property type="term" value="P:proteolysis"/>
    <property type="evidence" value="ECO:0007669"/>
    <property type="project" value="InterPro"/>
</dbReference>
<dbReference type="Gene3D" id="3.40.630.10">
    <property type="entry name" value="Zn peptidases"/>
    <property type="match status" value="1"/>
</dbReference>
<dbReference type="SUPFAM" id="SSF53187">
    <property type="entry name" value="Zn-dependent exopeptidases"/>
    <property type="match status" value="1"/>
</dbReference>
<evidence type="ECO:0000313" key="3">
    <source>
        <dbReference type="Proteomes" id="UP000278035"/>
    </source>
</evidence>
<dbReference type="PROSITE" id="PS51257">
    <property type="entry name" value="PROKAR_LIPOPROTEIN"/>
    <property type="match status" value="1"/>
</dbReference>
<dbReference type="RefSeq" id="WP_124732416.1">
    <property type="nucleotide sequence ID" value="NZ_CBCSKC010000002.1"/>
</dbReference>
<dbReference type="Proteomes" id="UP000278035">
    <property type="component" value="Chromosome"/>
</dbReference>
<dbReference type="KEGG" id="slj:EGC82_20640"/>
<accession>A0A3G8M1Z8</accession>
<gene>
    <name evidence="2" type="ORF">EGC82_20640</name>
</gene>
<evidence type="ECO:0000259" key="1">
    <source>
        <dbReference type="Pfam" id="PF04389"/>
    </source>
</evidence>
<proteinExistence type="predicted"/>
<dbReference type="PANTHER" id="PTHR12147">
    <property type="entry name" value="METALLOPEPTIDASE M28 FAMILY MEMBER"/>
    <property type="match status" value="1"/>
</dbReference>
<keyword evidence="2" id="KW-0378">Hydrolase</keyword>
<reference evidence="3" key="1">
    <citation type="submission" date="2018-11" db="EMBL/GenBank/DDBJ databases">
        <title>Shewanella sp. M2.</title>
        <authorList>
            <person name="Hwang Y.J."/>
            <person name="Hwang C.Y."/>
        </authorList>
    </citation>
    <scope>NUCLEOTIDE SEQUENCE [LARGE SCALE GENOMIC DNA]</scope>
    <source>
        <strain evidence="3">LMG 19866</strain>
    </source>
</reference>
<keyword evidence="3" id="KW-1185">Reference proteome</keyword>
<dbReference type="EMBL" id="CP034015">
    <property type="protein sequence ID" value="AZG74948.1"/>
    <property type="molecule type" value="Genomic_DNA"/>
</dbReference>
<dbReference type="GO" id="GO:0008235">
    <property type="term" value="F:metalloexopeptidase activity"/>
    <property type="evidence" value="ECO:0007669"/>
    <property type="project" value="InterPro"/>
</dbReference>
<evidence type="ECO:0000313" key="2">
    <source>
        <dbReference type="EMBL" id="AZG74948.1"/>
    </source>
</evidence>
<name>A0A3G8M1Z8_9GAMM</name>
<dbReference type="Pfam" id="PF04389">
    <property type="entry name" value="Peptidase_M28"/>
    <property type="match status" value="1"/>
</dbReference>
<protein>
    <submittedName>
        <fullName evidence="2">M20/M25/M40 family metallo-hydrolase</fullName>
    </submittedName>
</protein>